<dbReference type="OrthoDB" id="8448116at2"/>
<name>A0A4R2LUB5_RUBGE</name>
<evidence type="ECO:0000313" key="2">
    <source>
        <dbReference type="Proteomes" id="UP000295106"/>
    </source>
</evidence>
<dbReference type="EMBL" id="SLXD01000025">
    <property type="protein sequence ID" value="TCO96909.1"/>
    <property type="molecule type" value="Genomic_DNA"/>
</dbReference>
<dbReference type="RefSeq" id="WP_132649768.1">
    <property type="nucleotide sequence ID" value="NZ_CP181386.1"/>
</dbReference>
<proteinExistence type="predicted"/>
<protein>
    <submittedName>
        <fullName evidence="1">Uncharacterized protein</fullName>
    </submittedName>
</protein>
<dbReference type="Proteomes" id="UP000295106">
    <property type="component" value="Unassembled WGS sequence"/>
</dbReference>
<dbReference type="AlphaFoldDB" id="A0A4R2LUB5"/>
<evidence type="ECO:0000313" key="1">
    <source>
        <dbReference type="EMBL" id="TCO96909.1"/>
    </source>
</evidence>
<accession>A0A4R2LUB5</accession>
<sequence>MPANRSLDGRVPVCWRHEAQPALADELVQRPDVPGHWPDERFDLVWIVSREGPSWTFSQLPQLLLPGDRAQPVPRRVPARR</sequence>
<organism evidence="1 2">
    <name type="scientific">Rubrivivax gelatinosus</name>
    <name type="common">Rhodocyclus gelatinosus</name>
    <name type="synonym">Rhodopseudomonas gelatinosa</name>
    <dbReference type="NCBI Taxonomy" id="28068"/>
    <lineage>
        <taxon>Bacteria</taxon>
        <taxon>Pseudomonadati</taxon>
        <taxon>Pseudomonadota</taxon>
        <taxon>Betaproteobacteria</taxon>
        <taxon>Burkholderiales</taxon>
        <taxon>Sphaerotilaceae</taxon>
        <taxon>Rubrivivax</taxon>
    </lineage>
</organism>
<reference evidence="1 2" key="1">
    <citation type="submission" date="2019-03" db="EMBL/GenBank/DDBJ databases">
        <title>Genomic Encyclopedia of Type Strains, Phase IV (KMG-IV): sequencing the most valuable type-strain genomes for metagenomic binning, comparative biology and taxonomic classification.</title>
        <authorList>
            <person name="Goeker M."/>
        </authorList>
    </citation>
    <scope>NUCLEOTIDE SEQUENCE [LARGE SCALE GENOMIC DNA]</scope>
    <source>
        <strain evidence="1 2">DSM 1709</strain>
    </source>
</reference>
<comment type="caution">
    <text evidence="1">The sequence shown here is derived from an EMBL/GenBank/DDBJ whole genome shotgun (WGS) entry which is preliminary data.</text>
</comment>
<gene>
    <name evidence="1" type="ORF">EV684_1254</name>
</gene>
<dbReference type="GeneID" id="99683998"/>